<sequence length="194" mass="23028">MYTDDILGMIEEFDDITTGGLFSLLFSSYSDLRKRGNDWLPPDEFKAAQERSERDIRRKRYQRMVNLVCYLKRQGLVEQKENSILKLTEKGLLRLQKNATVSRYVPLSKGYKTEDDHLKVVIFDVPEKRRKHREWLRFSLQNLGFKLLQKSVWIGKTKLPQEFFDQLHGWELLPHVHIFAVQETGSIGFEDREH</sequence>
<dbReference type="InterPro" id="IPR048846">
    <property type="entry name" value="PaaX-like_central"/>
</dbReference>
<dbReference type="AlphaFoldDB" id="A0A0G1HAF2"/>
<feature type="domain" description="Transcriptional repressor PaaX-like central Cas2-like" evidence="1">
    <location>
        <begin position="118"/>
        <end position="185"/>
    </location>
</feature>
<proteinExistence type="predicted"/>
<dbReference type="Proteomes" id="UP000034051">
    <property type="component" value="Unassembled WGS sequence"/>
</dbReference>
<organism evidence="2 3">
    <name type="scientific">Candidatus Wolfebacteria bacterium GW2011_GWE2_44_13</name>
    <dbReference type="NCBI Taxonomy" id="1619017"/>
    <lineage>
        <taxon>Bacteria</taxon>
        <taxon>Candidatus Wolfeibacteriota</taxon>
    </lineage>
</organism>
<protein>
    <submittedName>
        <fullName evidence="2">Transcriptional regulator, PaaX family</fullName>
    </submittedName>
</protein>
<dbReference type="Pfam" id="PF20803">
    <property type="entry name" value="PaaX_M"/>
    <property type="match status" value="1"/>
</dbReference>
<reference evidence="2 3" key="1">
    <citation type="journal article" date="2015" name="Nature">
        <title>rRNA introns, odd ribosomes, and small enigmatic genomes across a large radiation of phyla.</title>
        <authorList>
            <person name="Brown C.T."/>
            <person name="Hug L.A."/>
            <person name="Thomas B.C."/>
            <person name="Sharon I."/>
            <person name="Castelle C.J."/>
            <person name="Singh A."/>
            <person name="Wilkins M.J."/>
            <person name="Williams K.H."/>
            <person name="Banfield J.F."/>
        </authorList>
    </citation>
    <scope>NUCLEOTIDE SEQUENCE [LARGE SCALE GENOMIC DNA]</scope>
</reference>
<dbReference type="Gene3D" id="3.30.70.2650">
    <property type="match status" value="1"/>
</dbReference>
<evidence type="ECO:0000313" key="2">
    <source>
        <dbReference type="EMBL" id="KKT43528.1"/>
    </source>
</evidence>
<evidence type="ECO:0000259" key="1">
    <source>
        <dbReference type="Pfam" id="PF20803"/>
    </source>
</evidence>
<name>A0A0G1HAF2_9BACT</name>
<dbReference type="EMBL" id="LCHW01000001">
    <property type="protein sequence ID" value="KKT43528.1"/>
    <property type="molecule type" value="Genomic_DNA"/>
</dbReference>
<accession>A0A0G1HAF2</accession>
<evidence type="ECO:0000313" key="3">
    <source>
        <dbReference type="Proteomes" id="UP000034051"/>
    </source>
</evidence>
<comment type="caution">
    <text evidence="2">The sequence shown here is derived from an EMBL/GenBank/DDBJ whole genome shotgun (WGS) entry which is preliminary data.</text>
</comment>
<gene>
    <name evidence="2" type="ORF">UW32_C0001G0120</name>
</gene>